<comment type="catalytic activity">
    <reaction evidence="2">
        <text>a 3'-end 2',3'-cyclophospho-ribonucleotide-RNA + H2O = a 3'-end 2'-phospho-ribonucleotide-RNA + H(+)</text>
        <dbReference type="Rhea" id="RHEA:11828"/>
        <dbReference type="Rhea" id="RHEA-COMP:10464"/>
        <dbReference type="Rhea" id="RHEA-COMP:17353"/>
        <dbReference type="ChEBI" id="CHEBI:15377"/>
        <dbReference type="ChEBI" id="CHEBI:15378"/>
        <dbReference type="ChEBI" id="CHEBI:83064"/>
        <dbReference type="ChEBI" id="CHEBI:173113"/>
        <dbReference type="EC" id="3.1.4.58"/>
    </reaction>
</comment>
<feature type="short sequence motif" description="HXTX 2" evidence="2">
    <location>
        <begin position="125"/>
        <end position="128"/>
    </location>
</feature>
<dbReference type="Gene3D" id="3.90.1140.10">
    <property type="entry name" value="Cyclic phosphodiesterase"/>
    <property type="match status" value="1"/>
</dbReference>
<reference evidence="4 5" key="1">
    <citation type="submission" date="2018-03" db="EMBL/GenBank/DDBJ databases">
        <title>Bacillus urumqiensis sp. nov., a moderately haloalkaliphilic bacterium isolated from a salt lake.</title>
        <authorList>
            <person name="Zhao B."/>
            <person name="Liao Z."/>
        </authorList>
    </citation>
    <scope>NUCLEOTIDE SEQUENCE [LARGE SCALE GENOMIC DNA]</scope>
    <source>
        <strain evidence="4 5">BZ-SZ-XJ18</strain>
    </source>
</reference>
<dbReference type="GO" id="GO:0004113">
    <property type="term" value="F:2',3'-cyclic-nucleotide 3'-phosphodiesterase activity"/>
    <property type="evidence" value="ECO:0007669"/>
    <property type="project" value="InterPro"/>
</dbReference>
<dbReference type="InterPro" id="IPR009097">
    <property type="entry name" value="Cyclic_Pdiesterase"/>
</dbReference>
<dbReference type="PANTHER" id="PTHR35561">
    <property type="entry name" value="RNA 2',3'-CYCLIC PHOSPHODIESTERASE"/>
    <property type="match status" value="1"/>
</dbReference>
<feature type="active site" description="Proton donor" evidence="2">
    <location>
        <position position="41"/>
    </location>
</feature>
<keyword evidence="1 2" id="KW-0378">Hydrolase</keyword>
<dbReference type="AlphaFoldDB" id="A0A2P6MGH9"/>
<comment type="function">
    <text evidence="2">Hydrolyzes RNA 2',3'-cyclic phosphodiester to an RNA 2'-phosphomonoester.</text>
</comment>
<protein>
    <recommendedName>
        <fullName evidence="2">RNA 2',3'-cyclic phosphodiesterase</fullName>
        <shortName evidence="2">RNA 2',3'-CPDase</shortName>
        <ecNumber evidence="2">3.1.4.58</ecNumber>
    </recommendedName>
</protein>
<evidence type="ECO:0000259" key="3">
    <source>
        <dbReference type="Pfam" id="PF02834"/>
    </source>
</evidence>
<organism evidence="4 5">
    <name type="scientific">Alkalicoccus urumqiensis</name>
    <name type="common">Bacillus urumqiensis</name>
    <dbReference type="NCBI Taxonomy" id="1548213"/>
    <lineage>
        <taxon>Bacteria</taxon>
        <taxon>Bacillati</taxon>
        <taxon>Bacillota</taxon>
        <taxon>Bacilli</taxon>
        <taxon>Bacillales</taxon>
        <taxon>Bacillaceae</taxon>
        <taxon>Alkalicoccus</taxon>
    </lineage>
</organism>
<dbReference type="Proteomes" id="UP000243650">
    <property type="component" value="Unassembled WGS sequence"/>
</dbReference>
<name>A0A2P6MGH9_ALKUR</name>
<evidence type="ECO:0000313" key="5">
    <source>
        <dbReference type="Proteomes" id="UP000243650"/>
    </source>
</evidence>
<comment type="caution">
    <text evidence="4">The sequence shown here is derived from an EMBL/GenBank/DDBJ whole genome shotgun (WGS) entry which is preliminary data.</text>
</comment>
<sequence>MEHHFIAVRTKGDAAVTAEKAQAEAELDTYFKTLVHPADFHITLLFLGGWDMEKTKQLWKALQNAEAAGGKVKMEGYGWFGSRERPGVCYLDVKEEGPLPALYQCITEEAAKLGFPLPKRPFKPHVTLAKKWAGGNQQLVLPEYVPASEQVVKEIDLLRVHPGKKPSYETLDILELKEAEGKEGNRWHNS</sequence>
<dbReference type="Pfam" id="PF02834">
    <property type="entry name" value="LigT_PEase"/>
    <property type="match status" value="1"/>
</dbReference>
<dbReference type="RefSeq" id="WP_105959223.1">
    <property type="nucleotide sequence ID" value="NZ_PVNS01000008.1"/>
</dbReference>
<evidence type="ECO:0000256" key="2">
    <source>
        <dbReference type="HAMAP-Rule" id="MF_01940"/>
    </source>
</evidence>
<dbReference type="GO" id="GO:0008664">
    <property type="term" value="F:RNA 2',3'-cyclic 3'-phosphodiesterase activity"/>
    <property type="evidence" value="ECO:0007669"/>
    <property type="project" value="UniProtKB-EC"/>
</dbReference>
<dbReference type="InterPro" id="IPR014051">
    <property type="entry name" value="Phosphoesterase_HXTX"/>
</dbReference>
<comment type="similarity">
    <text evidence="2">Belongs to the 2H phosphoesterase superfamily. ThpR family.</text>
</comment>
<evidence type="ECO:0000256" key="1">
    <source>
        <dbReference type="ARBA" id="ARBA00022801"/>
    </source>
</evidence>
<dbReference type="SUPFAM" id="SSF55144">
    <property type="entry name" value="LigT-like"/>
    <property type="match status" value="1"/>
</dbReference>
<gene>
    <name evidence="4" type="primary">thpR</name>
    <name evidence="4" type="ORF">C6I21_09480</name>
</gene>
<evidence type="ECO:0000313" key="4">
    <source>
        <dbReference type="EMBL" id="PRO65384.1"/>
    </source>
</evidence>
<dbReference type="InterPro" id="IPR004175">
    <property type="entry name" value="RNA_CPDase"/>
</dbReference>
<dbReference type="NCBIfam" id="TIGR02258">
    <property type="entry name" value="2_5_ligase"/>
    <property type="match status" value="1"/>
</dbReference>
<feature type="short sequence motif" description="HXTX 1" evidence="2">
    <location>
        <begin position="41"/>
        <end position="44"/>
    </location>
</feature>
<dbReference type="HAMAP" id="MF_01940">
    <property type="entry name" value="RNA_CPDase"/>
    <property type="match status" value="1"/>
</dbReference>
<dbReference type="PANTHER" id="PTHR35561:SF1">
    <property type="entry name" value="RNA 2',3'-CYCLIC PHOSPHODIESTERASE"/>
    <property type="match status" value="1"/>
</dbReference>
<accession>A0A2P6MGH9</accession>
<dbReference type="EMBL" id="PVNS01000008">
    <property type="protein sequence ID" value="PRO65384.1"/>
    <property type="molecule type" value="Genomic_DNA"/>
</dbReference>
<keyword evidence="5" id="KW-1185">Reference proteome</keyword>
<feature type="active site" description="Proton acceptor" evidence="2">
    <location>
        <position position="125"/>
    </location>
</feature>
<proteinExistence type="inferred from homology"/>
<dbReference type="OrthoDB" id="9789350at2"/>
<dbReference type="EC" id="3.1.4.58" evidence="2"/>
<feature type="domain" description="Phosphoesterase HXTX" evidence="3">
    <location>
        <begin position="19"/>
        <end position="90"/>
    </location>
</feature>